<dbReference type="InterPro" id="IPR059019">
    <property type="entry name" value="WHD_CapW"/>
</dbReference>
<name>A0A4R2T8Q6_9PAST</name>
<feature type="domain" description="DNA-binding transcriptional repressor CapW winged helix-turn-helix" evidence="2">
    <location>
        <begin position="28"/>
        <end position="94"/>
    </location>
</feature>
<protein>
    <submittedName>
        <fullName evidence="3">WYL domain-containing protein</fullName>
    </submittedName>
</protein>
<evidence type="ECO:0000259" key="2">
    <source>
        <dbReference type="Pfam" id="PF26109"/>
    </source>
</evidence>
<dbReference type="Proteomes" id="UP000295763">
    <property type="component" value="Unassembled WGS sequence"/>
</dbReference>
<feature type="domain" description="WYL" evidence="1">
    <location>
        <begin position="141"/>
        <end position="207"/>
    </location>
</feature>
<evidence type="ECO:0000259" key="1">
    <source>
        <dbReference type="Pfam" id="PF13280"/>
    </source>
</evidence>
<dbReference type="OrthoDB" id="1016222at2"/>
<proteinExistence type="predicted"/>
<dbReference type="AlphaFoldDB" id="A0A4R2T8Q6"/>
<keyword evidence="4" id="KW-1185">Reference proteome</keyword>
<sequence length="395" mass="45755">MHLTMGGNMFTQSIEHFLEKNSKKFNQIERLIFIDIYLNYLGVISRLDIMNEFEIAAAAASKDLNEYRELNRSGTLLNNKERVTEISEQFQPIFKISPNDALDVLINGFNRNRFTKKTKAMSIEIINDIQPAQIEEESIINVTRALHRKKGVRCLYTSSNSKKNNERILFPTILFINNQDWYFRAFERDDESAQFKNFKISRVTKATYDPQLEPLKSETIEYDNNWNTFMPIEVKINSKLPEPIQRGIQKDFFMEDSELLTITSRAALFTFIKSNFKIGFTSEIDDDKFLYFELVNQSTIETILSLARICNKNHRYANVLSTLPLSQNSEKGRHRCAGCAYEAGIRDGLNNKKRSLDELDLPYSQAGTGRHRSAQEAYNLGWQKGFADFNIEPHS</sequence>
<dbReference type="Pfam" id="PF13280">
    <property type="entry name" value="WYL"/>
    <property type="match status" value="1"/>
</dbReference>
<dbReference type="Pfam" id="PF26109">
    <property type="entry name" value="WHD_BrxR"/>
    <property type="match status" value="1"/>
</dbReference>
<dbReference type="InterPro" id="IPR026881">
    <property type="entry name" value="WYL_dom"/>
</dbReference>
<gene>
    <name evidence="3" type="ORF">EDC44_10258</name>
</gene>
<dbReference type="PROSITE" id="PS52050">
    <property type="entry name" value="WYL"/>
    <property type="match status" value="1"/>
</dbReference>
<reference evidence="3 4" key="1">
    <citation type="submission" date="2019-03" db="EMBL/GenBank/DDBJ databases">
        <title>Genomic Encyclopedia of Type Strains, Phase IV (KMG-IV): sequencing the most valuable type-strain genomes for metagenomic binning, comparative biology and taxonomic classification.</title>
        <authorList>
            <person name="Goeker M."/>
        </authorList>
    </citation>
    <scope>NUCLEOTIDE SEQUENCE [LARGE SCALE GENOMIC DNA]</scope>
    <source>
        <strain evidence="3 4">DSM 28404</strain>
    </source>
</reference>
<evidence type="ECO:0000313" key="3">
    <source>
        <dbReference type="EMBL" id="TCP97254.1"/>
    </source>
</evidence>
<evidence type="ECO:0000313" key="4">
    <source>
        <dbReference type="Proteomes" id="UP000295763"/>
    </source>
</evidence>
<dbReference type="EMBL" id="SLYB01000002">
    <property type="protein sequence ID" value="TCP97254.1"/>
    <property type="molecule type" value="Genomic_DNA"/>
</dbReference>
<accession>A0A4R2T8Q6</accession>
<organism evidence="3 4">
    <name type="scientific">Cricetibacter osteomyelitidis</name>
    <dbReference type="NCBI Taxonomy" id="1521931"/>
    <lineage>
        <taxon>Bacteria</taxon>
        <taxon>Pseudomonadati</taxon>
        <taxon>Pseudomonadota</taxon>
        <taxon>Gammaproteobacteria</taxon>
        <taxon>Pasteurellales</taxon>
        <taxon>Pasteurellaceae</taxon>
        <taxon>Cricetibacter</taxon>
    </lineage>
</organism>
<comment type="caution">
    <text evidence="3">The sequence shown here is derived from an EMBL/GenBank/DDBJ whole genome shotgun (WGS) entry which is preliminary data.</text>
</comment>